<gene>
    <name evidence="1" type="ORF">COT79_00375</name>
</gene>
<dbReference type="EMBL" id="PEZX01000008">
    <property type="protein sequence ID" value="PIS07222.1"/>
    <property type="molecule type" value="Genomic_DNA"/>
</dbReference>
<dbReference type="AlphaFoldDB" id="A0A2M6R9K0"/>
<dbReference type="Proteomes" id="UP000231162">
    <property type="component" value="Unassembled WGS sequence"/>
</dbReference>
<sequence length="96" mass="10763">MLLNRPKAETISEGNGSIFGRINHGIDTTKSYTMIVGDRIFAINQDGSFYIQNMLAGSYSYTIWDGTKEYDASSGNEQMLFIEPNIRSSLEIDTIK</sequence>
<organism evidence="1 2">
    <name type="scientific">Candidatus Berkelbacteria bacterium CG10_big_fil_rev_8_21_14_0_10_43_14</name>
    <dbReference type="NCBI Taxonomy" id="1974515"/>
    <lineage>
        <taxon>Bacteria</taxon>
        <taxon>Candidatus Berkelbacteria</taxon>
    </lineage>
</organism>
<accession>A0A2M6R9K0</accession>
<evidence type="ECO:0000313" key="2">
    <source>
        <dbReference type="Proteomes" id="UP000231162"/>
    </source>
</evidence>
<protein>
    <submittedName>
        <fullName evidence="1">Uncharacterized protein</fullName>
    </submittedName>
</protein>
<name>A0A2M6R9K0_9BACT</name>
<reference evidence="2" key="1">
    <citation type="submission" date="2017-09" db="EMBL/GenBank/DDBJ databases">
        <title>Depth-based differentiation of microbial function through sediment-hosted aquifers and enrichment of novel symbionts in the deep terrestrial subsurface.</title>
        <authorList>
            <person name="Probst A.J."/>
            <person name="Ladd B."/>
            <person name="Jarett J.K."/>
            <person name="Geller-Mcgrath D.E."/>
            <person name="Sieber C.M.K."/>
            <person name="Emerson J.B."/>
            <person name="Anantharaman K."/>
            <person name="Thomas B.C."/>
            <person name="Malmstrom R."/>
            <person name="Stieglmeier M."/>
            <person name="Klingl A."/>
            <person name="Woyke T."/>
            <person name="Ryan C.M."/>
            <person name="Banfield J.F."/>
        </authorList>
    </citation>
    <scope>NUCLEOTIDE SEQUENCE [LARGE SCALE GENOMIC DNA]</scope>
</reference>
<evidence type="ECO:0000313" key="1">
    <source>
        <dbReference type="EMBL" id="PIS07222.1"/>
    </source>
</evidence>
<comment type="caution">
    <text evidence="1">The sequence shown here is derived from an EMBL/GenBank/DDBJ whole genome shotgun (WGS) entry which is preliminary data.</text>
</comment>
<proteinExistence type="predicted"/>